<dbReference type="PANTHER" id="PTHR43364:SF1">
    <property type="entry name" value="OXIDOREDUCTASE YDHF"/>
    <property type="match status" value="1"/>
</dbReference>
<evidence type="ECO:0000313" key="2">
    <source>
        <dbReference type="EMBL" id="SJZ30672.1"/>
    </source>
</evidence>
<keyword evidence="3" id="KW-1185">Reference proteome</keyword>
<dbReference type="EMBL" id="FUWO01000001">
    <property type="protein sequence ID" value="SJZ30672.1"/>
    <property type="molecule type" value="Genomic_DNA"/>
</dbReference>
<dbReference type="InterPro" id="IPR020471">
    <property type="entry name" value="AKR"/>
</dbReference>
<dbReference type="SUPFAM" id="SSF51430">
    <property type="entry name" value="NAD(P)-linked oxidoreductase"/>
    <property type="match status" value="1"/>
</dbReference>
<feature type="domain" description="NADP-dependent oxidoreductase" evidence="1">
    <location>
        <begin position="18"/>
        <end position="293"/>
    </location>
</feature>
<gene>
    <name evidence="2" type="ORF">SAMN02746011_00076</name>
</gene>
<dbReference type="Pfam" id="PF00248">
    <property type="entry name" value="Aldo_ket_red"/>
    <property type="match status" value="1"/>
</dbReference>
<accession>A0A1T4JKK3</accession>
<dbReference type="GO" id="GO:0005829">
    <property type="term" value="C:cytosol"/>
    <property type="evidence" value="ECO:0007669"/>
    <property type="project" value="TreeGrafter"/>
</dbReference>
<protein>
    <submittedName>
        <fullName evidence="2">Predicted oxidoreductase</fullName>
    </submittedName>
</protein>
<organism evidence="2 3">
    <name type="scientific">Globicatella sulfidifaciens DSM 15739</name>
    <dbReference type="NCBI Taxonomy" id="1121925"/>
    <lineage>
        <taxon>Bacteria</taxon>
        <taxon>Bacillati</taxon>
        <taxon>Bacillota</taxon>
        <taxon>Bacilli</taxon>
        <taxon>Lactobacillales</taxon>
        <taxon>Aerococcaceae</taxon>
        <taxon>Globicatella</taxon>
    </lineage>
</organism>
<dbReference type="PANTHER" id="PTHR43364">
    <property type="entry name" value="NADH-SPECIFIC METHYLGLYOXAL REDUCTASE-RELATED"/>
    <property type="match status" value="1"/>
</dbReference>
<reference evidence="3" key="1">
    <citation type="submission" date="2017-02" db="EMBL/GenBank/DDBJ databases">
        <authorList>
            <person name="Varghese N."/>
            <person name="Submissions S."/>
        </authorList>
    </citation>
    <scope>NUCLEOTIDE SEQUENCE [LARGE SCALE GENOMIC DNA]</scope>
    <source>
        <strain evidence="3">DSM 15739</strain>
    </source>
</reference>
<proteinExistence type="predicted"/>
<dbReference type="Gene3D" id="3.20.20.100">
    <property type="entry name" value="NADP-dependent oxidoreductase domain"/>
    <property type="match status" value="1"/>
</dbReference>
<dbReference type="Proteomes" id="UP000189941">
    <property type="component" value="Unassembled WGS sequence"/>
</dbReference>
<dbReference type="InterPro" id="IPR023210">
    <property type="entry name" value="NADP_OxRdtase_dom"/>
</dbReference>
<evidence type="ECO:0000313" key="3">
    <source>
        <dbReference type="Proteomes" id="UP000189941"/>
    </source>
</evidence>
<sequence length="305" mass="34102">MKKIKIGSSSLEASQLAHGCMRMASLSTKEAASVIQAAYEAGINFFDHADIYGGGQSEEVFATGLKAAGIKREDIILQSKVGIRKGYFDFSKEHILESVEGILKRLDTDYLDFLLLHRPDTLMEPLEVAEAFNHLYESGKVRYFGVSNQNRAQIELLQHYVDQALDVNQLQFGPAHTPLIDEGFNVNMLNEPSVNHTGGLLEFSRLQQMTIQPWSPFQVDLGQGLFMNHPKYQKLTTTLGMYAEQKGVSFEAMVMAWILRHPANMQPIVGSMNPDRITKMAAGTEVALSRPEWYDIYLSAGNELP</sequence>
<dbReference type="InterPro" id="IPR050523">
    <property type="entry name" value="AKR_Detox_Biosynth"/>
</dbReference>
<dbReference type="CDD" id="cd19092">
    <property type="entry name" value="AKR_BsYcsN_EcYdhF-like"/>
    <property type="match status" value="1"/>
</dbReference>
<dbReference type="AlphaFoldDB" id="A0A1T4JKK3"/>
<dbReference type="PRINTS" id="PR00069">
    <property type="entry name" value="ALDKETRDTASE"/>
</dbReference>
<name>A0A1T4JKK3_9LACT</name>
<dbReference type="GO" id="GO:0016491">
    <property type="term" value="F:oxidoreductase activity"/>
    <property type="evidence" value="ECO:0007669"/>
    <property type="project" value="InterPro"/>
</dbReference>
<evidence type="ECO:0000259" key="1">
    <source>
        <dbReference type="Pfam" id="PF00248"/>
    </source>
</evidence>
<dbReference type="STRING" id="1121925.SAMN02746011_00076"/>
<dbReference type="OrthoDB" id="9773828at2"/>
<dbReference type="InterPro" id="IPR036812">
    <property type="entry name" value="NAD(P)_OxRdtase_dom_sf"/>
</dbReference>
<dbReference type="RefSeq" id="WP_078754962.1">
    <property type="nucleotide sequence ID" value="NZ_FUWO01000001.1"/>
</dbReference>